<dbReference type="RefSeq" id="WP_103264933.1">
    <property type="nucleotide sequence ID" value="NZ_CABMLE010000006.1"/>
</dbReference>
<dbReference type="EMBL" id="PPEK01000006">
    <property type="protein sequence ID" value="PNV67648.1"/>
    <property type="molecule type" value="Genomic_DNA"/>
</dbReference>
<dbReference type="InterPro" id="IPR012338">
    <property type="entry name" value="Beta-lactam/transpept-like"/>
</dbReference>
<dbReference type="InterPro" id="IPR050515">
    <property type="entry name" value="Beta-lactam/transpept"/>
</dbReference>
<feature type="transmembrane region" description="Helical" evidence="6">
    <location>
        <begin position="242"/>
        <end position="262"/>
    </location>
</feature>
<dbReference type="InterPro" id="IPR054120">
    <property type="entry name" value="PBPA_dimer"/>
</dbReference>
<keyword evidence="10" id="KW-1185">Reference proteome</keyword>
<feature type="transmembrane region" description="Helical" evidence="6">
    <location>
        <begin position="122"/>
        <end position="140"/>
    </location>
</feature>
<dbReference type="GO" id="GO:0008360">
    <property type="term" value="P:regulation of cell shape"/>
    <property type="evidence" value="ECO:0007669"/>
    <property type="project" value="UniProtKB-KW"/>
</dbReference>
<keyword evidence="9" id="KW-0808">Transferase</keyword>
<dbReference type="PANTHER" id="PTHR30627:SF24">
    <property type="entry name" value="PENICILLIN-BINDING PROTEIN 4B"/>
    <property type="match status" value="1"/>
</dbReference>
<dbReference type="SUPFAM" id="SSF56601">
    <property type="entry name" value="beta-lactamase/transpeptidase-like"/>
    <property type="match status" value="1"/>
</dbReference>
<dbReference type="GO" id="GO:0051301">
    <property type="term" value="P:cell division"/>
    <property type="evidence" value="ECO:0007669"/>
    <property type="project" value="InterPro"/>
</dbReference>
<evidence type="ECO:0000256" key="4">
    <source>
        <dbReference type="ARBA" id="ARBA00022989"/>
    </source>
</evidence>
<dbReference type="Gene3D" id="3.90.1310.10">
    <property type="entry name" value="Penicillin-binding protein 2a (Domain 2)"/>
    <property type="match status" value="1"/>
</dbReference>
<feature type="transmembrane region" description="Helical" evidence="6">
    <location>
        <begin position="393"/>
        <end position="412"/>
    </location>
</feature>
<keyword evidence="4 6" id="KW-1133">Transmembrane helix</keyword>
<keyword evidence="2 6" id="KW-0812">Transmembrane</keyword>
<dbReference type="GO" id="GO:0005886">
    <property type="term" value="C:plasma membrane"/>
    <property type="evidence" value="ECO:0007669"/>
    <property type="project" value="TreeGrafter"/>
</dbReference>
<keyword evidence="3" id="KW-0133">Cell shape</keyword>
<feature type="transmembrane region" description="Helical" evidence="6">
    <location>
        <begin position="360"/>
        <end position="381"/>
    </location>
</feature>
<dbReference type="Pfam" id="PF21922">
    <property type="entry name" value="PBP_dimer_2"/>
    <property type="match status" value="1"/>
</dbReference>
<feature type="transmembrane region" description="Helical" evidence="6">
    <location>
        <begin position="160"/>
        <end position="176"/>
    </location>
</feature>
<accession>A0A2K2UBR9</accession>
<sequence length="916" mass="95974">MTRRNIELVLLCVAAPLVVLLFAMIALNQGQSLNMNTLGVPVGVFAAFIIAHIAVRKFAPGADPAILPLVFVLSGTGIAFVTRLAPDLAVNQVMWLFLGVACMVVALVAIRNLDKVANYKYTLMIVGFLLLLSPLVPGIGTEINGSQIWLRVGTFSFQPGEIAKIVIVLFLAGYLAQNREMLSVFTWRIGPFRLPEIRTLLPLLLMWGVAMLIVVFEKDLGSALVFFFVFLLMLYVATGKKFYLVIGLGLIAIGGVGAYFAFDHVQIRVATWLDPFADAQNKGYQLVQAIYSMADGDLFGTGLGRGLAEQIPVVESDFIFAAIAEEIGLLGAAGVLLLFLCLAVRGFVTAARAKSDVSSFVAVGLTALIVLQAFIIVGGVTRLIPLTGLTLPFISQGGSSLLASFIAVGLLLRCGDEGTGVDTEMSSATGSLHANSVLGRVSLGKRLTHSMLFCSVLFAALVANLTLIMVVQADYYQNMAGNNHTIAKESRSERGTISTYDGTVLAQSVQEEDGTYKRVYPAGDLASHVVGYASSRFGTSGIERAYNDTLKGQENFASWTDVLDSLAGTGTTGNDVALTLNSTIQRAAQDAIAGQKGACVVMDPETGAILGMASAPTYDAADIESLLEQASTDSSGADGALVNRATSALYAPGSTFKIVSLATALENGTASEDTVFSSPGSMDIGGASVSNYGDVDYGDITLARATEVSSNTVFGQLGVEMGPEALVKGAETFGFDKDVDFPLPLYTSLMPDPDAMSTWTTAWAAAGEPVGQKGPNATVLEMALVGSAIANDGAIMQPYLVDGVYNANGERSFTAQPSKLMQAVSKTTAERVRTVLEGVVENGTGTAAAVSGVTVAGKTGTAENANGKDNSWFVGMAPSENSRVVVALIIENGGSGAAAQKAQNVLKTALEVQGLL</sequence>
<dbReference type="InterPro" id="IPR001182">
    <property type="entry name" value="FtsW/RodA"/>
</dbReference>
<evidence type="ECO:0000256" key="5">
    <source>
        <dbReference type="ARBA" id="ARBA00023136"/>
    </source>
</evidence>
<dbReference type="GO" id="GO:0071555">
    <property type="term" value="P:cell wall organization"/>
    <property type="evidence" value="ECO:0007669"/>
    <property type="project" value="TreeGrafter"/>
</dbReference>
<feature type="transmembrane region" description="Helical" evidence="6">
    <location>
        <begin position="67"/>
        <end position="86"/>
    </location>
</feature>
<feature type="transmembrane region" description="Helical" evidence="6">
    <location>
        <begin position="220"/>
        <end position="237"/>
    </location>
</feature>
<dbReference type="GO" id="GO:0016740">
    <property type="term" value="F:transferase activity"/>
    <property type="evidence" value="ECO:0007669"/>
    <property type="project" value="UniProtKB-KW"/>
</dbReference>
<dbReference type="PANTHER" id="PTHR30627">
    <property type="entry name" value="PEPTIDOGLYCAN D,D-TRANSPEPTIDASE"/>
    <property type="match status" value="1"/>
</dbReference>
<feature type="transmembrane region" description="Helical" evidence="6">
    <location>
        <begin position="38"/>
        <end position="55"/>
    </location>
</feature>
<evidence type="ECO:0000313" key="10">
    <source>
        <dbReference type="Proteomes" id="UP000236197"/>
    </source>
</evidence>
<reference evidence="10" key="1">
    <citation type="submission" date="2018-01" db="EMBL/GenBank/DDBJ databases">
        <title>Rubneribacter badeniensis gen. nov., sp. nov., and Colonibacter rubneri, gen. nov., sp. nov., WGS of new members of the Eggerthellaceae.</title>
        <authorList>
            <person name="Danylec N."/>
            <person name="Stoll D.A."/>
            <person name="Doetsch A."/>
            <person name="Kulling S.E."/>
            <person name="Huch M."/>
        </authorList>
    </citation>
    <scope>NUCLEOTIDE SEQUENCE [LARGE SCALE GENOMIC DNA]</scope>
    <source>
        <strain evidence="10">ResAG-96</strain>
    </source>
</reference>
<evidence type="ECO:0000256" key="3">
    <source>
        <dbReference type="ARBA" id="ARBA00022960"/>
    </source>
</evidence>
<proteinExistence type="predicted"/>
<feature type="domain" description="Penicillin binding protein A dimerisation" evidence="8">
    <location>
        <begin position="494"/>
        <end position="576"/>
    </location>
</feature>
<evidence type="ECO:0000313" key="9">
    <source>
        <dbReference type="EMBL" id="PNV67648.1"/>
    </source>
</evidence>
<evidence type="ECO:0000256" key="6">
    <source>
        <dbReference type="SAM" id="Phobius"/>
    </source>
</evidence>
<comment type="caution">
    <text evidence="9">The sequence shown here is derived from an EMBL/GenBank/DDBJ whole genome shotgun (WGS) entry which is preliminary data.</text>
</comment>
<dbReference type="Gene3D" id="3.40.710.10">
    <property type="entry name" value="DD-peptidase/beta-lactamase superfamily"/>
    <property type="match status" value="1"/>
</dbReference>
<feature type="domain" description="Penicillin-binding protein transpeptidase" evidence="7">
    <location>
        <begin position="597"/>
        <end position="909"/>
    </location>
</feature>
<feature type="transmembrane region" description="Helical" evidence="6">
    <location>
        <begin position="92"/>
        <end position="110"/>
    </location>
</feature>
<evidence type="ECO:0000259" key="8">
    <source>
        <dbReference type="Pfam" id="PF21922"/>
    </source>
</evidence>
<organism evidence="9 10">
    <name type="scientific">Enteroscipio rubneri</name>
    <dbReference type="NCBI Taxonomy" id="2070686"/>
    <lineage>
        <taxon>Bacteria</taxon>
        <taxon>Bacillati</taxon>
        <taxon>Actinomycetota</taxon>
        <taxon>Coriobacteriia</taxon>
        <taxon>Eggerthellales</taxon>
        <taxon>Eggerthellaceae</taxon>
        <taxon>Enteroscipio</taxon>
    </lineage>
</organism>
<dbReference type="InterPro" id="IPR001460">
    <property type="entry name" value="PCN-bd_Tpept"/>
</dbReference>
<dbReference type="GO" id="GO:0071972">
    <property type="term" value="F:peptidoglycan L,D-transpeptidase activity"/>
    <property type="evidence" value="ECO:0007669"/>
    <property type="project" value="TreeGrafter"/>
</dbReference>
<feature type="transmembrane region" description="Helical" evidence="6">
    <location>
        <begin position="327"/>
        <end position="348"/>
    </location>
</feature>
<dbReference type="AlphaFoldDB" id="A0A2K2UBR9"/>
<gene>
    <name evidence="9" type="ORF">C2L71_06265</name>
</gene>
<name>A0A2K2UBR9_9ACTN</name>
<evidence type="ECO:0000256" key="1">
    <source>
        <dbReference type="ARBA" id="ARBA00004141"/>
    </source>
</evidence>
<dbReference type="Proteomes" id="UP000236197">
    <property type="component" value="Unassembled WGS sequence"/>
</dbReference>
<protein>
    <submittedName>
        <fullName evidence="9">Peptidoglycan glycosyltransferase</fullName>
    </submittedName>
</protein>
<dbReference type="Pfam" id="PF01098">
    <property type="entry name" value="FTSW_RODA_SPOVE"/>
    <property type="match status" value="1"/>
</dbReference>
<keyword evidence="5 6" id="KW-0472">Membrane</keyword>
<evidence type="ECO:0000259" key="7">
    <source>
        <dbReference type="Pfam" id="PF00905"/>
    </source>
</evidence>
<dbReference type="GO" id="GO:0008658">
    <property type="term" value="F:penicillin binding"/>
    <property type="evidence" value="ECO:0007669"/>
    <property type="project" value="InterPro"/>
</dbReference>
<dbReference type="Pfam" id="PF00905">
    <property type="entry name" value="Transpeptidase"/>
    <property type="match status" value="1"/>
</dbReference>
<feature type="transmembrane region" description="Helical" evidence="6">
    <location>
        <begin position="450"/>
        <end position="471"/>
    </location>
</feature>
<dbReference type="OrthoDB" id="9766847at2"/>
<comment type="subcellular location">
    <subcellularLocation>
        <location evidence="1">Membrane</location>
        <topology evidence="1">Multi-pass membrane protein</topology>
    </subcellularLocation>
</comment>
<feature type="transmembrane region" description="Helical" evidence="6">
    <location>
        <begin position="197"/>
        <end position="214"/>
    </location>
</feature>
<evidence type="ECO:0000256" key="2">
    <source>
        <dbReference type="ARBA" id="ARBA00022692"/>
    </source>
</evidence>